<name>A0A0R2SIY2_9GAMM</name>
<evidence type="ECO:0000313" key="3">
    <source>
        <dbReference type="EMBL" id="KRO73024.1"/>
    </source>
</evidence>
<dbReference type="SUPFAM" id="SSF144206">
    <property type="entry name" value="NOB1 zinc finger-like"/>
    <property type="match status" value="1"/>
</dbReference>
<dbReference type="SMART" id="SM00834">
    <property type="entry name" value="CxxC_CXXC_SSSS"/>
    <property type="match status" value="1"/>
</dbReference>
<gene>
    <name evidence="3" type="ORF">ABR69_11175</name>
</gene>
<accession>A0A0R2SIY2</accession>
<organism evidence="3 4">
    <name type="scientific">OM182 bacterium BACL3 MAG-120507-bin80</name>
    <dbReference type="NCBI Taxonomy" id="1655577"/>
    <lineage>
        <taxon>Bacteria</taxon>
        <taxon>Pseudomonadati</taxon>
        <taxon>Pseudomonadota</taxon>
        <taxon>Gammaproteobacteria</taxon>
        <taxon>OMG group</taxon>
        <taxon>OM182 clade</taxon>
    </lineage>
</organism>
<dbReference type="Pfam" id="PF09723">
    <property type="entry name" value="Zn_ribbon_8"/>
    <property type="match status" value="1"/>
</dbReference>
<dbReference type="EMBL" id="LIBB01000033">
    <property type="protein sequence ID" value="KRO73024.1"/>
    <property type="molecule type" value="Genomic_DNA"/>
</dbReference>
<dbReference type="PANTHER" id="PTHR34404">
    <property type="entry name" value="REGULATORY PROTEIN, FMDB FAMILY"/>
    <property type="match status" value="1"/>
</dbReference>
<evidence type="ECO:0000256" key="1">
    <source>
        <dbReference type="SAM" id="MobiDB-lite"/>
    </source>
</evidence>
<proteinExistence type="predicted"/>
<dbReference type="AlphaFoldDB" id="A0A0R2SIY2"/>
<sequence length="90" mass="9498">MPIYEYRCVSCEHTMEALQRMSDDPLKVCPSCGKETLSKMVSAASFRLKGGGWYETDFKTGKKKQLADSGSGPGGGSDSGSTTPAPKAAS</sequence>
<protein>
    <recommendedName>
        <fullName evidence="2">Putative regulatory protein FmdB zinc ribbon domain-containing protein</fullName>
    </recommendedName>
</protein>
<evidence type="ECO:0000313" key="4">
    <source>
        <dbReference type="Proteomes" id="UP000051934"/>
    </source>
</evidence>
<feature type="domain" description="Putative regulatory protein FmdB zinc ribbon" evidence="2">
    <location>
        <begin position="1"/>
        <end position="42"/>
    </location>
</feature>
<comment type="caution">
    <text evidence="3">The sequence shown here is derived from an EMBL/GenBank/DDBJ whole genome shotgun (WGS) entry which is preliminary data.</text>
</comment>
<dbReference type="Proteomes" id="UP000051934">
    <property type="component" value="Unassembled WGS sequence"/>
</dbReference>
<feature type="region of interest" description="Disordered" evidence="1">
    <location>
        <begin position="61"/>
        <end position="90"/>
    </location>
</feature>
<evidence type="ECO:0000259" key="2">
    <source>
        <dbReference type="SMART" id="SM00834"/>
    </source>
</evidence>
<dbReference type="InterPro" id="IPR036283">
    <property type="entry name" value="NOB1_Zf-like_sf"/>
</dbReference>
<dbReference type="InterPro" id="IPR013429">
    <property type="entry name" value="Regulatory_FmdB_Zinc_ribbon"/>
</dbReference>
<dbReference type="PANTHER" id="PTHR34404:SF2">
    <property type="entry name" value="CONSERVED SERINE RICH PROTEIN"/>
    <property type="match status" value="1"/>
</dbReference>
<reference evidence="3 4" key="1">
    <citation type="submission" date="2015-10" db="EMBL/GenBank/DDBJ databases">
        <title>Metagenome-Assembled Genomes uncover a global brackish microbiome.</title>
        <authorList>
            <person name="Hugerth L.W."/>
            <person name="Larsson J."/>
            <person name="Alneberg J."/>
            <person name="Lindh M.V."/>
            <person name="Legrand C."/>
            <person name="Pinhassi J."/>
            <person name="Andersson A.F."/>
        </authorList>
    </citation>
    <scope>NUCLEOTIDE SEQUENCE [LARGE SCALE GENOMIC DNA]</scope>
    <source>
        <strain evidence="3">BACL4 MAG-120507-bin80</strain>
    </source>
</reference>
<dbReference type="NCBIfam" id="TIGR02605">
    <property type="entry name" value="CxxC_CxxC_SSSS"/>
    <property type="match status" value="1"/>
</dbReference>